<dbReference type="InterPro" id="IPR010920">
    <property type="entry name" value="LSM_dom_sf"/>
</dbReference>
<feature type="transmembrane region" description="Helical" evidence="5">
    <location>
        <begin position="159"/>
        <end position="177"/>
    </location>
</feature>
<feature type="transmembrane region" description="Helical" evidence="5">
    <location>
        <begin position="109"/>
        <end position="128"/>
    </location>
</feature>
<sequence length="473" mass="52688">MQELSAAVASIDRATWITIGCTLLGLLVAHVILSWAIKYKAARETNNHMPMEDGTQAAIRRWIWRGALRCIRPLAFLIWVNGLYVLATTLVRDLEEYKFSTTALAALEWWQGLGTLIGITWLLVRIGVTTDTALRKIAARHDNNWSEILIPFAGRAVRWVLPLIAVLLGAPALAVSSKTEAIVKDATSILLIATLAYMALQLIQVGTSLILTRQQLTVSDNRRARAIYTQVTMLRKIVTSIVALIAVASMLMVFDSVRHFGTAIIASAGVGAVILGFAAQKSIATLLAGIQIALTQPIRIDDVVIVEGEWGRIEEITLTYVVVCIWDWRRLVLPISYFIEKPFQNWTRTTAEVIGSVFLYVDYNVPLAPLRAELQRILEASPLWDRKVSALQVTDTKQHTVEVRVIVSARDAGQAFDLRCDVRERLIGYLQKNYPDSLPRIRATLESETANERTLDAPLKRTERRNEAAAVNS</sequence>
<feature type="transmembrane region" description="Helical" evidence="5">
    <location>
        <begin position="260"/>
        <end position="279"/>
    </location>
</feature>
<gene>
    <name evidence="7" type="ORF">ACFPN2_06575</name>
</gene>
<keyword evidence="2 5" id="KW-0812">Transmembrane</keyword>
<feature type="transmembrane region" description="Helical" evidence="5">
    <location>
        <begin position="70"/>
        <end position="89"/>
    </location>
</feature>
<evidence type="ECO:0000256" key="4">
    <source>
        <dbReference type="ARBA" id="ARBA00023136"/>
    </source>
</evidence>
<evidence type="ECO:0000259" key="6">
    <source>
        <dbReference type="Pfam" id="PF00924"/>
    </source>
</evidence>
<evidence type="ECO:0000313" key="7">
    <source>
        <dbReference type="EMBL" id="MFC4308741.1"/>
    </source>
</evidence>
<keyword evidence="4 5" id="KW-0472">Membrane</keyword>
<dbReference type="Gene3D" id="1.10.287.1260">
    <property type="match status" value="1"/>
</dbReference>
<feature type="domain" description="Mechanosensitive ion channel MscS" evidence="6">
    <location>
        <begin position="282"/>
        <end position="348"/>
    </location>
</feature>
<evidence type="ECO:0000256" key="1">
    <source>
        <dbReference type="ARBA" id="ARBA00004370"/>
    </source>
</evidence>
<evidence type="ECO:0000256" key="3">
    <source>
        <dbReference type="ARBA" id="ARBA00022989"/>
    </source>
</evidence>
<dbReference type="InterPro" id="IPR006685">
    <property type="entry name" value="MscS_channel_2nd"/>
</dbReference>
<dbReference type="Gene3D" id="2.30.30.60">
    <property type="match status" value="1"/>
</dbReference>
<dbReference type="SUPFAM" id="SSF50182">
    <property type="entry name" value="Sm-like ribonucleoproteins"/>
    <property type="match status" value="1"/>
</dbReference>
<feature type="transmembrane region" description="Helical" evidence="5">
    <location>
        <begin position="14"/>
        <end position="37"/>
    </location>
</feature>
<dbReference type="Pfam" id="PF00924">
    <property type="entry name" value="MS_channel_2nd"/>
    <property type="match status" value="1"/>
</dbReference>
<dbReference type="InterPro" id="IPR023408">
    <property type="entry name" value="MscS_beta-dom_sf"/>
</dbReference>
<protein>
    <submittedName>
        <fullName evidence="7">Mechanosensitive ion channel family protein</fullName>
    </submittedName>
</protein>
<evidence type="ECO:0000256" key="2">
    <source>
        <dbReference type="ARBA" id="ARBA00022692"/>
    </source>
</evidence>
<comment type="subcellular location">
    <subcellularLocation>
        <location evidence="1">Membrane</location>
    </subcellularLocation>
</comment>
<keyword evidence="3 5" id="KW-1133">Transmembrane helix</keyword>
<proteinExistence type="predicted"/>
<feature type="transmembrane region" description="Helical" evidence="5">
    <location>
        <begin position="233"/>
        <end position="254"/>
    </location>
</feature>
<evidence type="ECO:0000256" key="5">
    <source>
        <dbReference type="SAM" id="Phobius"/>
    </source>
</evidence>
<dbReference type="PANTHER" id="PTHR30566">
    <property type="entry name" value="YNAI-RELATED MECHANOSENSITIVE ION CHANNEL"/>
    <property type="match status" value="1"/>
</dbReference>
<evidence type="ECO:0000313" key="8">
    <source>
        <dbReference type="Proteomes" id="UP001595904"/>
    </source>
</evidence>
<keyword evidence="8" id="KW-1185">Reference proteome</keyword>
<feature type="transmembrane region" description="Helical" evidence="5">
    <location>
        <begin position="189"/>
        <end position="212"/>
    </location>
</feature>
<accession>A0ABV8SMZ0</accession>
<dbReference type="EMBL" id="JBHSDU010000003">
    <property type="protein sequence ID" value="MFC4308741.1"/>
    <property type="molecule type" value="Genomic_DNA"/>
</dbReference>
<comment type="caution">
    <text evidence="7">The sequence shown here is derived from an EMBL/GenBank/DDBJ whole genome shotgun (WGS) entry which is preliminary data.</text>
</comment>
<organism evidence="7 8">
    <name type="scientific">Steroidobacter flavus</name>
    <dbReference type="NCBI Taxonomy" id="1842136"/>
    <lineage>
        <taxon>Bacteria</taxon>
        <taxon>Pseudomonadati</taxon>
        <taxon>Pseudomonadota</taxon>
        <taxon>Gammaproteobacteria</taxon>
        <taxon>Steroidobacterales</taxon>
        <taxon>Steroidobacteraceae</taxon>
        <taxon>Steroidobacter</taxon>
    </lineage>
</organism>
<dbReference type="Proteomes" id="UP001595904">
    <property type="component" value="Unassembled WGS sequence"/>
</dbReference>
<dbReference type="PANTHER" id="PTHR30566:SF25">
    <property type="entry name" value="INNER MEMBRANE PROTEIN"/>
    <property type="match status" value="1"/>
</dbReference>
<name>A0ABV8SMZ0_9GAMM</name>
<reference evidence="8" key="1">
    <citation type="journal article" date="2019" name="Int. J. Syst. Evol. Microbiol.">
        <title>The Global Catalogue of Microorganisms (GCM) 10K type strain sequencing project: providing services to taxonomists for standard genome sequencing and annotation.</title>
        <authorList>
            <consortium name="The Broad Institute Genomics Platform"/>
            <consortium name="The Broad Institute Genome Sequencing Center for Infectious Disease"/>
            <person name="Wu L."/>
            <person name="Ma J."/>
        </authorList>
    </citation>
    <scope>NUCLEOTIDE SEQUENCE [LARGE SCALE GENOMIC DNA]</scope>
    <source>
        <strain evidence="8">CGMCC 1.10759</strain>
    </source>
</reference>
<dbReference type="RefSeq" id="WP_380595824.1">
    <property type="nucleotide sequence ID" value="NZ_JBHSDU010000003.1"/>
</dbReference>